<name>D2RI70_ARCPA</name>
<organism evidence="1 2">
    <name type="scientific">Archaeoglobus profundus (strain DSM 5631 / JCM 9629 / NBRC 100127 / Av18)</name>
    <dbReference type="NCBI Taxonomy" id="572546"/>
    <lineage>
        <taxon>Archaea</taxon>
        <taxon>Methanobacteriati</taxon>
        <taxon>Methanobacteriota</taxon>
        <taxon>Archaeoglobi</taxon>
        <taxon>Archaeoglobales</taxon>
        <taxon>Archaeoglobaceae</taxon>
        <taxon>Archaeoglobus</taxon>
    </lineage>
</organism>
<dbReference type="SUPFAM" id="SSF49309">
    <property type="entry name" value="Transglutaminase, two C-terminal domains"/>
    <property type="match status" value="1"/>
</dbReference>
<dbReference type="InterPro" id="IPR011047">
    <property type="entry name" value="Quinoprotein_ADH-like_sf"/>
</dbReference>
<dbReference type="Proteomes" id="UP000001901">
    <property type="component" value="Chromosome"/>
</dbReference>
<dbReference type="PaxDb" id="572546-Arcpr_0934"/>
<evidence type="ECO:0000313" key="2">
    <source>
        <dbReference type="Proteomes" id="UP000001901"/>
    </source>
</evidence>
<dbReference type="eggNOG" id="arCOG02491">
    <property type="taxonomic scope" value="Archaea"/>
</dbReference>
<protein>
    <submittedName>
        <fullName evidence="1">Uncharacterized protein</fullName>
    </submittedName>
</protein>
<dbReference type="Gene3D" id="2.130.10.10">
    <property type="entry name" value="YVTN repeat-like/Quinoprotein amine dehydrogenase"/>
    <property type="match status" value="1"/>
</dbReference>
<dbReference type="InterPro" id="IPR015943">
    <property type="entry name" value="WD40/YVTN_repeat-like_dom_sf"/>
</dbReference>
<gene>
    <name evidence="1" type="ordered locus">Arcpr_0934</name>
</gene>
<dbReference type="EMBL" id="CP001857">
    <property type="protein sequence ID" value="ADB57995.1"/>
    <property type="molecule type" value="Genomic_DNA"/>
</dbReference>
<proteinExistence type="predicted"/>
<dbReference type="STRING" id="572546.Arcpr_0934"/>
<dbReference type="HOGENOM" id="CLU_658249_0_0_2"/>
<keyword evidence="2" id="KW-1185">Reference proteome</keyword>
<dbReference type="KEGG" id="apo:Arcpr_0934"/>
<dbReference type="InterPro" id="IPR036238">
    <property type="entry name" value="Transglutaminase_C_sf"/>
</dbReference>
<sequence length="417" mass="47984">MCQVEAMETQLEEAKEIKLIKPADRWVYCKRGEIVCYENILVGRNFVVSFDKPIFEISVDKTIAVRTENEVALIGPEGNIIWRKKIKANAVSCRNDKVAVGVGKKVLVLNGSGEKVLSKRVGKVLALDFDGEIFIVATDKGIKCLNSEGEELWKLHLKANLVRVGYAVAVSNYNDLILLTRDGHVLWSKKLDGIVYDVKFGDDGITAYTYGSKVKFDFEGRIVEVVREEYDFKFLPLPHILVQRKIDEIKSLLKLSKDLKPKSVKRLVKQAKKYFKRREYGRSYEFILTAIEELERLQLVVELPKKVYINEAFNVKIGYKNVLHDVVENLVVDLTDLEKYFEVEPKMIEFPPVRRGMVVRSDVKIVPKYEGTFKVIVNARSSVGELSREFEITVARKRLFRLFRREKGEETLLELLE</sequence>
<dbReference type="AlphaFoldDB" id="D2RI70"/>
<evidence type="ECO:0000313" key="1">
    <source>
        <dbReference type="EMBL" id="ADB57995.1"/>
    </source>
</evidence>
<accession>D2RI70</accession>
<reference evidence="1 2" key="1">
    <citation type="journal article" date="2010" name="Stand. Genomic Sci.">
        <title>Complete genome sequence of Archaeoglobus profundus type strain (AV18).</title>
        <authorList>
            <person name="von Jan M."/>
            <person name="Lapidus A."/>
            <person name="Del Rio T.G."/>
            <person name="Copeland A."/>
            <person name="Tice H."/>
            <person name="Cheng J.F."/>
            <person name="Lucas S."/>
            <person name="Chen F."/>
            <person name="Nolan M."/>
            <person name="Goodwin L."/>
            <person name="Han C."/>
            <person name="Pitluck S."/>
            <person name="Liolios K."/>
            <person name="Ivanova N."/>
            <person name="Mavromatis K."/>
            <person name="Ovchinnikova G."/>
            <person name="Chertkov O."/>
            <person name="Pati A."/>
            <person name="Chen A."/>
            <person name="Palaniappan K."/>
            <person name="Land M."/>
            <person name="Hauser L."/>
            <person name="Chang Y.J."/>
            <person name="Jeffries C.D."/>
            <person name="Saunders E."/>
            <person name="Brettin T."/>
            <person name="Detter J.C."/>
            <person name="Chain P."/>
            <person name="Eichinger K."/>
            <person name="Huber H."/>
            <person name="Spring S."/>
            <person name="Rohde M."/>
            <person name="Goker M."/>
            <person name="Wirth R."/>
            <person name="Woyke T."/>
            <person name="Bristow J."/>
            <person name="Eisen J.A."/>
            <person name="Markowitz V."/>
            <person name="Hugenholtz P."/>
            <person name="Kyrpides N.C."/>
            <person name="Klenk H.P."/>
        </authorList>
    </citation>
    <scope>NUCLEOTIDE SEQUENCE [LARGE SCALE GENOMIC DNA]</scope>
    <source>
        <strain evidence="2">DSM 5631 / JCM 9629 / NBRC 100127 / Av18</strain>
    </source>
</reference>
<dbReference type="GO" id="GO:0003810">
    <property type="term" value="F:protein-glutamine gamma-glutamyltransferase activity"/>
    <property type="evidence" value="ECO:0007669"/>
    <property type="project" value="InterPro"/>
</dbReference>
<dbReference type="SUPFAM" id="SSF50998">
    <property type="entry name" value="Quinoprotein alcohol dehydrogenase-like"/>
    <property type="match status" value="1"/>
</dbReference>